<protein>
    <submittedName>
        <fullName evidence="1">Uncharacterized protein</fullName>
    </submittedName>
</protein>
<evidence type="ECO:0000313" key="1">
    <source>
        <dbReference type="EMBL" id="KAG5621962.1"/>
    </source>
</evidence>
<evidence type="ECO:0000313" key="2">
    <source>
        <dbReference type="Proteomes" id="UP000824120"/>
    </source>
</evidence>
<organism evidence="1 2">
    <name type="scientific">Solanum commersonii</name>
    <name type="common">Commerson's wild potato</name>
    <name type="synonym">Commerson's nightshade</name>
    <dbReference type="NCBI Taxonomy" id="4109"/>
    <lineage>
        <taxon>Eukaryota</taxon>
        <taxon>Viridiplantae</taxon>
        <taxon>Streptophyta</taxon>
        <taxon>Embryophyta</taxon>
        <taxon>Tracheophyta</taxon>
        <taxon>Spermatophyta</taxon>
        <taxon>Magnoliopsida</taxon>
        <taxon>eudicotyledons</taxon>
        <taxon>Gunneridae</taxon>
        <taxon>Pentapetalae</taxon>
        <taxon>asterids</taxon>
        <taxon>lamiids</taxon>
        <taxon>Solanales</taxon>
        <taxon>Solanaceae</taxon>
        <taxon>Solanoideae</taxon>
        <taxon>Solaneae</taxon>
        <taxon>Solanum</taxon>
    </lineage>
</organism>
<dbReference type="OrthoDB" id="1304557at2759"/>
<accession>A0A9J6ACR3</accession>
<keyword evidence="2" id="KW-1185">Reference proteome</keyword>
<dbReference type="EMBL" id="JACXVP010000002">
    <property type="protein sequence ID" value="KAG5621962.1"/>
    <property type="molecule type" value="Genomic_DNA"/>
</dbReference>
<dbReference type="Proteomes" id="UP000824120">
    <property type="component" value="Chromosome 2"/>
</dbReference>
<dbReference type="PANTHER" id="PTHR33233:SF17">
    <property type="entry name" value="DUF4283 DOMAIN-CONTAINING PROTEIN"/>
    <property type="match status" value="1"/>
</dbReference>
<dbReference type="AlphaFoldDB" id="A0A9J6ACR3"/>
<gene>
    <name evidence="1" type="ORF">H5410_007180</name>
</gene>
<dbReference type="SUPFAM" id="SSF56219">
    <property type="entry name" value="DNase I-like"/>
    <property type="match status" value="1"/>
</dbReference>
<dbReference type="Gene3D" id="3.60.10.10">
    <property type="entry name" value="Endonuclease/exonuclease/phosphatase"/>
    <property type="match status" value="1"/>
</dbReference>
<reference evidence="1 2" key="1">
    <citation type="submission" date="2020-09" db="EMBL/GenBank/DDBJ databases">
        <title>De no assembly of potato wild relative species, Solanum commersonii.</title>
        <authorList>
            <person name="Cho K."/>
        </authorList>
    </citation>
    <scope>NUCLEOTIDE SEQUENCE [LARGE SCALE GENOMIC DNA]</scope>
    <source>
        <strain evidence="1">LZ3.2</strain>
        <tissue evidence="1">Leaf</tissue>
    </source>
</reference>
<dbReference type="InterPro" id="IPR036691">
    <property type="entry name" value="Endo/exonu/phosph_ase_sf"/>
</dbReference>
<sequence length="150" mass="17100">MGESISRDLISSTKDDITICSSVVRNGETVVELSKTEVELETQRWKHALILYVVGANPTIAALERFSFTAVYGLHTIKDRKSLWGKLRSINLRQQGPWLSMGDYNAIHRAEDRLIGSTIHEAETKDFDSFLKDTRMAILRANGREFTWAW</sequence>
<proteinExistence type="predicted"/>
<comment type="caution">
    <text evidence="1">The sequence shown here is derived from an EMBL/GenBank/DDBJ whole genome shotgun (WGS) entry which is preliminary data.</text>
</comment>
<name>A0A9J6ACR3_SOLCO</name>
<dbReference type="PANTHER" id="PTHR33233">
    <property type="entry name" value="ENDONUCLEASE/EXONUCLEASE/PHOSPHATASE"/>
    <property type="match status" value="1"/>
</dbReference>